<dbReference type="EMBL" id="MG373766">
    <property type="protein sequence ID" value="AVH79458.1"/>
    <property type="molecule type" value="Genomic_DNA"/>
</dbReference>
<dbReference type="EC" id="5.2.1.8" evidence="2"/>
<sequence length="244" mass="27425">MVESLTKTSSISPATDAEILAYLRRAHKIADFAALAERDTVVLRACEQFNITVSDEELQTAGDEFRLEHKLLGASETLNWLSQQRISVEDWSLGIKIELLTKKLKEYLFGIEVDADYINNRDRYQRVILSQILVPDLSDALKIVHLIQKENASFAALAVEYSKGKQSQENGGFVGVRLLVELMPEIVQAITDAVAGQIIGPIPTKLGHHILRVEKWLPPELSNAARENILESLFQVWLHNSTMH</sequence>
<accession>A0A2P0ZG84</accession>
<keyword evidence="4 6" id="KW-0697">Rotamase</keyword>
<dbReference type="GO" id="GO:0003755">
    <property type="term" value="F:peptidyl-prolyl cis-trans isomerase activity"/>
    <property type="evidence" value="ECO:0007669"/>
    <property type="project" value="UniProtKB-KW"/>
</dbReference>
<dbReference type="PANTHER" id="PTHR47245:SF1">
    <property type="entry name" value="FOLDASE PROTEIN PRSA"/>
    <property type="match status" value="1"/>
</dbReference>
<evidence type="ECO:0000256" key="5">
    <source>
        <dbReference type="ARBA" id="ARBA00023235"/>
    </source>
</evidence>
<name>A0A2P0ZG84_9CYAN</name>
<keyword evidence="5 6" id="KW-0413">Isomerase</keyword>
<feature type="domain" description="PpiC" evidence="7">
    <location>
        <begin position="124"/>
        <end position="215"/>
    </location>
</feature>
<evidence type="ECO:0000256" key="2">
    <source>
        <dbReference type="ARBA" id="ARBA00013194"/>
    </source>
</evidence>
<proteinExistence type="predicted"/>
<protein>
    <recommendedName>
        <fullName evidence="2">peptidylprolyl isomerase</fullName>
        <ecNumber evidence="2">5.2.1.8</ecNumber>
    </recommendedName>
</protein>
<dbReference type="AlphaFoldDB" id="A0A2P0ZG84"/>
<dbReference type="InterPro" id="IPR050245">
    <property type="entry name" value="PrsA_foldase"/>
</dbReference>
<dbReference type="Pfam" id="PF00639">
    <property type="entry name" value="Rotamase"/>
    <property type="match status" value="1"/>
</dbReference>
<keyword evidence="3" id="KW-0732">Signal</keyword>
<evidence type="ECO:0000256" key="1">
    <source>
        <dbReference type="ARBA" id="ARBA00000971"/>
    </source>
</evidence>
<dbReference type="PROSITE" id="PS50198">
    <property type="entry name" value="PPIC_PPIASE_2"/>
    <property type="match status" value="1"/>
</dbReference>
<evidence type="ECO:0000313" key="8">
    <source>
        <dbReference type="EMBL" id="AVH79458.1"/>
    </source>
</evidence>
<dbReference type="Gene3D" id="3.10.50.40">
    <property type="match status" value="1"/>
</dbReference>
<evidence type="ECO:0000256" key="6">
    <source>
        <dbReference type="PROSITE-ProRule" id="PRU00278"/>
    </source>
</evidence>
<evidence type="ECO:0000256" key="3">
    <source>
        <dbReference type="ARBA" id="ARBA00022729"/>
    </source>
</evidence>
<dbReference type="PANTHER" id="PTHR47245">
    <property type="entry name" value="PEPTIDYLPROLYL ISOMERASE"/>
    <property type="match status" value="1"/>
</dbReference>
<organism evidence="8">
    <name type="scientific">[Tolypothrix] sp. PCC 7415</name>
    <dbReference type="NCBI Taxonomy" id="373957"/>
    <lineage>
        <taxon>Bacteria</taxon>
        <taxon>Bacillati</taxon>
        <taxon>Cyanobacteriota</taxon>
        <taxon>Cyanophyceae</taxon>
        <taxon>Nostocales</taxon>
        <taxon>Fortieaceae</taxon>
        <taxon>Roholtiella</taxon>
    </lineage>
</organism>
<dbReference type="InterPro" id="IPR000297">
    <property type="entry name" value="PPIase_PpiC"/>
</dbReference>
<reference evidence="8" key="1">
    <citation type="journal article" date="2018" name="Science">
        <title>Natural noncanonical protein splicing yields products with diverse ?-amino acid residues.</title>
        <authorList>
            <person name="Morinaka B.I."/>
            <person name="Lakis E."/>
            <person name="Verest M."/>
            <person name="Helf M.J."/>
            <person name="Scalvenzi T."/>
            <person name="Vagstad A.L."/>
            <person name="Sims J."/>
            <person name="Sunagawa S."/>
            <person name="Gugger M."/>
            <person name="Piel J."/>
        </authorList>
    </citation>
    <scope>NUCLEOTIDE SEQUENCE</scope>
    <source>
        <strain evidence="8">PCC 7415</strain>
    </source>
</reference>
<evidence type="ECO:0000259" key="7">
    <source>
        <dbReference type="PROSITE" id="PS50198"/>
    </source>
</evidence>
<dbReference type="SUPFAM" id="SSF54534">
    <property type="entry name" value="FKBP-like"/>
    <property type="match status" value="1"/>
</dbReference>
<comment type="catalytic activity">
    <reaction evidence="1">
        <text>[protein]-peptidylproline (omega=180) = [protein]-peptidylproline (omega=0)</text>
        <dbReference type="Rhea" id="RHEA:16237"/>
        <dbReference type="Rhea" id="RHEA-COMP:10747"/>
        <dbReference type="Rhea" id="RHEA-COMP:10748"/>
        <dbReference type="ChEBI" id="CHEBI:83833"/>
        <dbReference type="ChEBI" id="CHEBI:83834"/>
        <dbReference type="EC" id="5.2.1.8"/>
    </reaction>
</comment>
<evidence type="ECO:0000256" key="4">
    <source>
        <dbReference type="ARBA" id="ARBA00023110"/>
    </source>
</evidence>
<dbReference type="InterPro" id="IPR046357">
    <property type="entry name" value="PPIase_dom_sf"/>
</dbReference>